<name>A0A4S4BYR9_9BACL</name>
<evidence type="ECO:0000313" key="1">
    <source>
        <dbReference type="EMBL" id="THF78317.1"/>
    </source>
</evidence>
<dbReference type="RefSeq" id="WP_136370413.1">
    <property type="nucleotide sequence ID" value="NZ_SSOB01000016.1"/>
</dbReference>
<reference evidence="1 2" key="1">
    <citation type="submission" date="2019-04" db="EMBL/GenBank/DDBJ databases">
        <title>Cohnella sp. nov. isolated from preserved vegetables.</title>
        <authorList>
            <person name="Lin S.-Y."/>
            <person name="Hung M.-H."/>
            <person name="Young C.-C."/>
        </authorList>
    </citation>
    <scope>NUCLEOTIDE SEQUENCE [LARGE SCALE GENOMIC DNA]</scope>
    <source>
        <strain evidence="1 2">CC-MHH1044</strain>
    </source>
</reference>
<dbReference type="OrthoDB" id="9928826at2"/>
<accession>A0A4S4BYR9</accession>
<organism evidence="1 2">
    <name type="scientific">Cohnella fermenti</name>
    <dbReference type="NCBI Taxonomy" id="2565925"/>
    <lineage>
        <taxon>Bacteria</taxon>
        <taxon>Bacillati</taxon>
        <taxon>Bacillota</taxon>
        <taxon>Bacilli</taxon>
        <taxon>Bacillales</taxon>
        <taxon>Paenibacillaceae</taxon>
        <taxon>Cohnella</taxon>
    </lineage>
</organism>
<dbReference type="EMBL" id="SSOB01000016">
    <property type="protein sequence ID" value="THF78317.1"/>
    <property type="molecule type" value="Genomic_DNA"/>
</dbReference>
<protein>
    <submittedName>
        <fullName evidence="1">Uncharacterized protein</fullName>
    </submittedName>
</protein>
<dbReference type="Proteomes" id="UP000310636">
    <property type="component" value="Unassembled WGS sequence"/>
</dbReference>
<sequence>MESLSTVEISLAAMDWRSEFDLERLGASIESQQIPQCSIDRMTTLGYTQLRSLQDELADLVGELEQFLEHRGIRVIRTIAAA</sequence>
<dbReference type="AlphaFoldDB" id="A0A4S4BYR9"/>
<comment type="caution">
    <text evidence="1">The sequence shown here is derived from an EMBL/GenBank/DDBJ whole genome shotgun (WGS) entry which is preliminary data.</text>
</comment>
<evidence type="ECO:0000313" key="2">
    <source>
        <dbReference type="Proteomes" id="UP000310636"/>
    </source>
</evidence>
<keyword evidence="2" id="KW-1185">Reference proteome</keyword>
<gene>
    <name evidence="1" type="ORF">E6C55_13920</name>
</gene>
<proteinExistence type="predicted"/>